<evidence type="ECO:0000313" key="2">
    <source>
        <dbReference type="Proteomes" id="UP001210502"/>
    </source>
</evidence>
<comment type="caution">
    <text evidence="1">The sequence shown here is derived from an EMBL/GenBank/DDBJ whole genome shotgun (WGS) entry which is preliminary data.</text>
</comment>
<dbReference type="AlphaFoldDB" id="A0AAW5YVY5"/>
<name>A0AAW5YVY5_9LACO</name>
<dbReference type="RefSeq" id="WP_236158241.1">
    <property type="nucleotide sequence ID" value="NZ_BNHZ01000011.1"/>
</dbReference>
<reference evidence="1" key="1">
    <citation type="submission" date="2023-01" db="EMBL/GenBank/DDBJ databases">
        <title>Sequencing of the bacterial strains from artisanal fermented milk Matsoni.</title>
        <authorList>
            <person name="Rozman V."/>
            <person name="Accetto T."/>
            <person name="Bogovic Matijasic B."/>
        </authorList>
    </citation>
    <scope>NUCLEOTIDE SEQUENCE</scope>
    <source>
        <strain evidence="1">Lbl333</strain>
    </source>
</reference>
<evidence type="ECO:0000313" key="1">
    <source>
        <dbReference type="EMBL" id="MDA3767293.1"/>
    </source>
</evidence>
<organism evidence="1 2">
    <name type="scientific">Lactobacillus delbrueckii</name>
    <dbReference type="NCBI Taxonomy" id="1584"/>
    <lineage>
        <taxon>Bacteria</taxon>
        <taxon>Bacillati</taxon>
        <taxon>Bacillota</taxon>
        <taxon>Bacilli</taxon>
        <taxon>Lactobacillales</taxon>
        <taxon>Lactobacillaceae</taxon>
        <taxon>Lactobacillus</taxon>
    </lineage>
</organism>
<protein>
    <submittedName>
        <fullName evidence="1">Uncharacterized protein</fullName>
    </submittedName>
</protein>
<gene>
    <name evidence="1" type="ORF">PF586_02140</name>
</gene>
<accession>A0AAW5YVY5</accession>
<dbReference type="EMBL" id="JAQIEY010000004">
    <property type="protein sequence ID" value="MDA3767293.1"/>
    <property type="molecule type" value="Genomic_DNA"/>
</dbReference>
<dbReference type="Proteomes" id="UP001210502">
    <property type="component" value="Unassembled WGS sequence"/>
</dbReference>
<sequence length="83" mass="9763">MKTSFLRKLLLKKQERLPVSIYIGYKKGIYRFGVTPDFAEEYYKETGETMMIGMPFFLEVFELSGTALITQDPVIQQIWRIFA</sequence>
<proteinExistence type="predicted"/>